<evidence type="ECO:0000313" key="3">
    <source>
        <dbReference type="Proteomes" id="UP001164965"/>
    </source>
</evidence>
<keyword evidence="3" id="KW-1185">Reference proteome</keyword>
<name>A0ABY6P3H8_9NOCA</name>
<feature type="transmembrane region" description="Helical" evidence="1">
    <location>
        <begin position="68"/>
        <end position="86"/>
    </location>
</feature>
<reference evidence="2" key="1">
    <citation type="submission" date="2022-10" db="EMBL/GenBank/DDBJ databases">
        <title>Rhodococcus sp.75.</title>
        <authorList>
            <person name="Sun M."/>
        </authorList>
    </citation>
    <scope>NUCLEOTIDE SEQUENCE</scope>
    <source>
        <strain evidence="2">75</strain>
    </source>
</reference>
<feature type="transmembrane region" description="Helical" evidence="1">
    <location>
        <begin position="36"/>
        <end position="56"/>
    </location>
</feature>
<protein>
    <submittedName>
        <fullName evidence="2">Uncharacterized protein</fullName>
    </submittedName>
</protein>
<evidence type="ECO:0000313" key="2">
    <source>
        <dbReference type="EMBL" id="UZJ26210.1"/>
    </source>
</evidence>
<keyword evidence="1" id="KW-1133">Transmembrane helix</keyword>
<gene>
    <name evidence="2" type="ORF">RHODO2019_07320</name>
</gene>
<keyword evidence="1" id="KW-0472">Membrane</keyword>
<organism evidence="2 3">
    <name type="scientific">Rhodococcus antarcticus</name>
    <dbReference type="NCBI Taxonomy" id="2987751"/>
    <lineage>
        <taxon>Bacteria</taxon>
        <taxon>Bacillati</taxon>
        <taxon>Actinomycetota</taxon>
        <taxon>Actinomycetes</taxon>
        <taxon>Mycobacteriales</taxon>
        <taxon>Nocardiaceae</taxon>
        <taxon>Rhodococcus</taxon>
    </lineage>
</organism>
<evidence type="ECO:0000256" key="1">
    <source>
        <dbReference type="SAM" id="Phobius"/>
    </source>
</evidence>
<sequence length="176" mass="17760">MSATVLALLAVVAALPAALARLRAVRGRRTGDDAWVPALLQVAGLAVAGLLAALAAPLGSTTGGLAQVLGVLAAAGGAGPAVRLVFHLARRAQSNPLPVQDLLRGGAVIGVLERAAVAVSLLAGWPEGLAVVLAVKGLARYPELREARAGEQFIIGTFTSVLWAVGCWAVVRALLT</sequence>
<keyword evidence="1" id="KW-0812">Transmembrane</keyword>
<feature type="transmembrane region" description="Helical" evidence="1">
    <location>
        <begin position="153"/>
        <end position="175"/>
    </location>
</feature>
<dbReference type="EMBL" id="CP110615">
    <property type="protein sequence ID" value="UZJ26210.1"/>
    <property type="molecule type" value="Genomic_DNA"/>
</dbReference>
<dbReference type="Proteomes" id="UP001164965">
    <property type="component" value="Chromosome"/>
</dbReference>
<dbReference type="RefSeq" id="WP_265384314.1">
    <property type="nucleotide sequence ID" value="NZ_CP110615.1"/>
</dbReference>
<proteinExistence type="predicted"/>
<accession>A0ABY6P3H8</accession>